<dbReference type="EMBL" id="BFEA01000361">
    <property type="protein sequence ID" value="GBG80955.1"/>
    <property type="molecule type" value="Genomic_DNA"/>
</dbReference>
<keyword evidence="13" id="KW-1185">Reference proteome</keyword>
<comment type="similarity">
    <text evidence="3">Belongs to the psaH family.</text>
</comment>
<dbReference type="OrthoDB" id="496139at2759"/>
<keyword evidence="6" id="KW-0934">Plastid</keyword>
<evidence type="ECO:0000256" key="10">
    <source>
        <dbReference type="ARBA" id="ARBA00023136"/>
    </source>
</evidence>
<dbReference type="STRING" id="69332.A0A388LF73"/>
<dbReference type="GO" id="GO:0009538">
    <property type="term" value="C:photosystem I reaction center"/>
    <property type="evidence" value="ECO:0007669"/>
    <property type="project" value="InterPro"/>
</dbReference>
<dbReference type="OMA" id="RNTTGQW"/>
<dbReference type="GO" id="GO:0009535">
    <property type="term" value="C:chloroplast thylakoid membrane"/>
    <property type="evidence" value="ECO:0007669"/>
    <property type="project" value="UniProtKB-SubCell"/>
</dbReference>
<evidence type="ECO:0000313" key="12">
    <source>
        <dbReference type="EMBL" id="GBG80955.1"/>
    </source>
</evidence>
<keyword evidence="10" id="KW-0472">Membrane</keyword>
<evidence type="ECO:0008006" key="14">
    <source>
        <dbReference type="Google" id="ProtNLM"/>
    </source>
</evidence>
<evidence type="ECO:0000256" key="8">
    <source>
        <dbReference type="ARBA" id="ARBA00022836"/>
    </source>
</evidence>
<feature type="region of interest" description="Disordered" evidence="11">
    <location>
        <begin position="119"/>
        <end position="139"/>
    </location>
</feature>
<comment type="function">
    <text evidence="1">Possible role could be the docking of the LHC I antenna complex to the core complex.</text>
</comment>
<evidence type="ECO:0000256" key="6">
    <source>
        <dbReference type="ARBA" id="ARBA00022640"/>
    </source>
</evidence>
<dbReference type="InterPro" id="IPR004928">
    <property type="entry name" value="PSI_PsaH"/>
</dbReference>
<protein>
    <recommendedName>
        <fullName evidence="14">Photosystem I reaction center subunit VI, chloroplastic</fullName>
    </recommendedName>
</protein>
<evidence type="ECO:0000256" key="1">
    <source>
        <dbReference type="ARBA" id="ARBA00002502"/>
    </source>
</evidence>
<dbReference type="Pfam" id="PF03244">
    <property type="entry name" value="PSI_PsaH"/>
    <property type="match status" value="1"/>
</dbReference>
<dbReference type="GO" id="GO:0015979">
    <property type="term" value="P:photosynthesis"/>
    <property type="evidence" value="ECO:0007669"/>
    <property type="project" value="UniProtKB-KW"/>
</dbReference>
<dbReference type="Proteomes" id="UP000265515">
    <property type="component" value="Unassembled WGS sequence"/>
</dbReference>
<evidence type="ECO:0000256" key="4">
    <source>
        <dbReference type="ARBA" id="ARBA00022528"/>
    </source>
</evidence>
<keyword evidence="5" id="KW-0602">Photosynthesis</keyword>
<keyword evidence="8" id="KW-0603">Photosystem I</keyword>
<gene>
    <name evidence="12" type="ORF">CBR_g31512</name>
</gene>
<keyword evidence="9" id="KW-0793">Thylakoid</keyword>
<keyword evidence="4" id="KW-0150">Chloroplast</keyword>
<evidence type="ECO:0000256" key="9">
    <source>
        <dbReference type="ARBA" id="ARBA00023078"/>
    </source>
</evidence>
<evidence type="ECO:0000313" key="13">
    <source>
        <dbReference type="Proteomes" id="UP000265515"/>
    </source>
</evidence>
<name>A0A388LF73_CHABU</name>
<evidence type="ECO:0000256" key="11">
    <source>
        <dbReference type="SAM" id="MobiDB-lite"/>
    </source>
</evidence>
<evidence type="ECO:0000256" key="3">
    <source>
        <dbReference type="ARBA" id="ARBA00010155"/>
    </source>
</evidence>
<accession>A0A388LF73</accession>
<dbReference type="AlphaFoldDB" id="A0A388LF73"/>
<dbReference type="PANTHER" id="PTHR34787:SF1">
    <property type="entry name" value="PHOTOSYSTEM I REACTION CENTER SUBUNIT VI-2, CHLOROPLASTIC"/>
    <property type="match status" value="1"/>
</dbReference>
<reference evidence="12 13" key="1">
    <citation type="journal article" date="2018" name="Cell">
        <title>The Chara Genome: Secondary Complexity and Implications for Plant Terrestrialization.</title>
        <authorList>
            <person name="Nishiyama T."/>
            <person name="Sakayama H."/>
            <person name="Vries J.D."/>
            <person name="Buschmann H."/>
            <person name="Saint-Marcoux D."/>
            <person name="Ullrich K.K."/>
            <person name="Haas F.B."/>
            <person name="Vanderstraeten L."/>
            <person name="Becker D."/>
            <person name="Lang D."/>
            <person name="Vosolsobe S."/>
            <person name="Rombauts S."/>
            <person name="Wilhelmsson P.K.I."/>
            <person name="Janitza P."/>
            <person name="Kern R."/>
            <person name="Heyl A."/>
            <person name="Rumpler F."/>
            <person name="Villalobos L.I.A.C."/>
            <person name="Clay J.M."/>
            <person name="Skokan R."/>
            <person name="Toyoda A."/>
            <person name="Suzuki Y."/>
            <person name="Kagoshima H."/>
            <person name="Schijlen E."/>
            <person name="Tajeshwar N."/>
            <person name="Catarino B."/>
            <person name="Hetherington A.J."/>
            <person name="Saltykova A."/>
            <person name="Bonnot C."/>
            <person name="Breuninger H."/>
            <person name="Symeonidi A."/>
            <person name="Radhakrishnan G.V."/>
            <person name="Van Nieuwerburgh F."/>
            <person name="Deforce D."/>
            <person name="Chang C."/>
            <person name="Karol K.G."/>
            <person name="Hedrich R."/>
            <person name="Ulvskov P."/>
            <person name="Glockner G."/>
            <person name="Delwiche C.F."/>
            <person name="Petrasek J."/>
            <person name="Van de Peer Y."/>
            <person name="Friml J."/>
            <person name="Beilby M."/>
            <person name="Dolan L."/>
            <person name="Kohara Y."/>
            <person name="Sugano S."/>
            <person name="Fujiyama A."/>
            <person name="Delaux P.-M."/>
            <person name="Quint M."/>
            <person name="TheiBen G."/>
            <person name="Hagemann M."/>
            <person name="Harholt J."/>
            <person name="Dunand C."/>
            <person name="Zachgo S."/>
            <person name="Langdale J."/>
            <person name="Maumus F."/>
            <person name="Straeten D.V.D."/>
            <person name="Gould S.B."/>
            <person name="Rensing S.A."/>
        </authorList>
    </citation>
    <scope>NUCLEOTIDE SEQUENCE [LARGE SCALE GENOMIC DNA]</scope>
    <source>
        <strain evidence="12 13">S276</strain>
    </source>
</reference>
<evidence type="ECO:0000256" key="7">
    <source>
        <dbReference type="ARBA" id="ARBA00022692"/>
    </source>
</evidence>
<proteinExistence type="inferred from homology"/>
<evidence type="ECO:0000256" key="5">
    <source>
        <dbReference type="ARBA" id="ARBA00022531"/>
    </source>
</evidence>
<comment type="caution">
    <text evidence="12">The sequence shown here is derived from an EMBL/GenBank/DDBJ whole genome shotgun (WGS) entry which is preliminary data.</text>
</comment>
<dbReference type="PANTHER" id="PTHR34787">
    <property type="entry name" value="PHOTOSYSTEM I REACTION CENTER SUBUNIT VI-2, CHLOROPLASTIC"/>
    <property type="match status" value="1"/>
</dbReference>
<organism evidence="12 13">
    <name type="scientific">Chara braunii</name>
    <name type="common">Braun's stonewort</name>
    <dbReference type="NCBI Taxonomy" id="69332"/>
    <lineage>
        <taxon>Eukaryota</taxon>
        <taxon>Viridiplantae</taxon>
        <taxon>Streptophyta</taxon>
        <taxon>Charophyceae</taxon>
        <taxon>Charales</taxon>
        <taxon>Characeae</taxon>
        <taxon>Chara</taxon>
    </lineage>
</organism>
<dbReference type="Gramene" id="GBG80955">
    <property type="protein sequence ID" value="GBG80955"/>
    <property type="gene ID" value="CBR_g31512"/>
</dbReference>
<keyword evidence="7" id="KW-0812">Transmembrane</keyword>
<evidence type="ECO:0000256" key="2">
    <source>
        <dbReference type="ARBA" id="ARBA00004581"/>
    </source>
</evidence>
<comment type="subcellular location">
    <subcellularLocation>
        <location evidence="2">Plastid</location>
        <location evidence="2">Chloroplast thylakoid membrane</location>
        <topology evidence="2">Single-pass membrane protein</topology>
    </subcellularLocation>
</comment>
<sequence>MASLAAAASASCATAASSSFAGQKLKVASQKAARSAPAQVGVRAKYGDESVYFDLQDIENTTGSWDMYGTDNKARYNGLQNKFFETFAAPLTKRGLIFKGLLLGGGAVLVQNLGSAPGDVLPIQKGPQQPPAPGPNGKI</sequence>
<feature type="compositionally biased region" description="Pro residues" evidence="11">
    <location>
        <begin position="128"/>
        <end position="139"/>
    </location>
</feature>